<dbReference type="Proteomes" id="UP000789375">
    <property type="component" value="Unassembled WGS sequence"/>
</dbReference>
<name>A0A9N8ZZU4_FUNMO</name>
<feature type="chain" id="PRO_5040451662" evidence="1">
    <location>
        <begin position="25"/>
        <end position="76"/>
    </location>
</feature>
<accession>A0A9N8ZZU4</accession>
<protein>
    <submittedName>
        <fullName evidence="2">5697_t:CDS:1</fullName>
    </submittedName>
</protein>
<keyword evidence="1" id="KW-0732">Signal</keyword>
<sequence length="76" mass="8476">MYIIKKLNLFLFIAIVAFITFASSYDYLRESKGKKQSSLIKRQTGCPYGTYLSRNGCCCDNTCGPYPVLCGDGIIC</sequence>
<organism evidence="2 3">
    <name type="scientific">Funneliformis mosseae</name>
    <name type="common">Endomycorrhizal fungus</name>
    <name type="synonym">Glomus mosseae</name>
    <dbReference type="NCBI Taxonomy" id="27381"/>
    <lineage>
        <taxon>Eukaryota</taxon>
        <taxon>Fungi</taxon>
        <taxon>Fungi incertae sedis</taxon>
        <taxon>Mucoromycota</taxon>
        <taxon>Glomeromycotina</taxon>
        <taxon>Glomeromycetes</taxon>
        <taxon>Glomerales</taxon>
        <taxon>Glomeraceae</taxon>
        <taxon>Funneliformis</taxon>
    </lineage>
</organism>
<proteinExistence type="predicted"/>
<feature type="signal peptide" evidence="1">
    <location>
        <begin position="1"/>
        <end position="24"/>
    </location>
</feature>
<dbReference type="EMBL" id="CAJVPP010000790">
    <property type="protein sequence ID" value="CAG8512178.1"/>
    <property type="molecule type" value="Genomic_DNA"/>
</dbReference>
<comment type="caution">
    <text evidence="2">The sequence shown here is derived from an EMBL/GenBank/DDBJ whole genome shotgun (WGS) entry which is preliminary data.</text>
</comment>
<evidence type="ECO:0000256" key="1">
    <source>
        <dbReference type="SAM" id="SignalP"/>
    </source>
</evidence>
<reference evidence="2" key="1">
    <citation type="submission" date="2021-06" db="EMBL/GenBank/DDBJ databases">
        <authorList>
            <person name="Kallberg Y."/>
            <person name="Tangrot J."/>
            <person name="Rosling A."/>
        </authorList>
    </citation>
    <scope>NUCLEOTIDE SEQUENCE</scope>
    <source>
        <strain evidence="2">87-6 pot B 2015</strain>
    </source>
</reference>
<gene>
    <name evidence="2" type="ORF">FMOSSE_LOCUS4594</name>
</gene>
<evidence type="ECO:0000313" key="3">
    <source>
        <dbReference type="Proteomes" id="UP000789375"/>
    </source>
</evidence>
<dbReference type="AlphaFoldDB" id="A0A9N8ZZU4"/>
<keyword evidence="3" id="KW-1185">Reference proteome</keyword>
<evidence type="ECO:0000313" key="2">
    <source>
        <dbReference type="EMBL" id="CAG8512178.1"/>
    </source>
</evidence>